<dbReference type="Proteomes" id="UP000750711">
    <property type="component" value="Unassembled WGS sequence"/>
</dbReference>
<sequence>MSALAHVTPPGSAPPYKDLFSNATIVPSGAKLAFISSQWACDSEGNLIEGGKGDYKAQAKKTWENIMIILKGLGCGMKDVAFKKNCFVEFSDDIAKVCIEGALEAIGPEEAEYFFKSANSYGGYAHFHKPDVLFMVDIVVALPN</sequence>
<organism evidence="1 2">
    <name type="scientific">Trichoglossum hirsutum</name>
    <dbReference type="NCBI Taxonomy" id="265104"/>
    <lineage>
        <taxon>Eukaryota</taxon>
        <taxon>Fungi</taxon>
        <taxon>Dikarya</taxon>
        <taxon>Ascomycota</taxon>
        <taxon>Pezizomycotina</taxon>
        <taxon>Geoglossomycetes</taxon>
        <taxon>Geoglossales</taxon>
        <taxon>Geoglossaceae</taxon>
        <taxon>Trichoglossum</taxon>
    </lineage>
</organism>
<accession>A0A9P8LGR9</accession>
<keyword evidence="2" id="KW-1185">Reference proteome</keyword>
<evidence type="ECO:0008006" key="3">
    <source>
        <dbReference type="Google" id="ProtNLM"/>
    </source>
</evidence>
<dbReference type="AlphaFoldDB" id="A0A9P8LGR9"/>
<dbReference type="EMBL" id="JAGHQM010000134">
    <property type="protein sequence ID" value="KAH0565121.1"/>
    <property type="molecule type" value="Genomic_DNA"/>
</dbReference>
<proteinExistence type="predicted"/>
<gene>
    <name evidence="1" type="ORF">GP486_001489</name>
</gene>
<dbReference type="InterPro" id="IPR035959">
    <property type="entry name" value="RutC-like_sf"/>
</dbReference>
<evidence type="ECO:0000313" key="1">
    <source>
        <dbReference type="EMBL" id="KAH0565121.1"/>
    </source>
</evidence>
<protein>
    <recommendedName>
        <fullName evidence="3">YjgF-like protein</fullName>
    </recommendedName>
</protein>
<dbReference type="Gene3D" id="3.30.1330.40">
    <property type="entry name" value="RutC-like"/>
    <property type="match status" value="1"/>
</dbReference>
<reference evidence="1" key="1">
    <citation type="submission" date="2021-03" db="EMBL/GenBank/DDBJ databases">
        <title>Comparative genomics and phylogenomic investigation of the class Geoglossomycetes provide insights into ecological specialization and systematics.</title>
        <authorList>
            <person name="Melie T."/>
            <person name="Pirro S."/>
            <person name="Miller A.N."/>
            <person name="Quandt A."/>
        </authorList>
    </citation>
    <scope>NUCLEOTIDE SEQUENCE</scope>
    <source>
        <strain evidence="1">CAQ_001_2017</strain>
    </source>
</reference>
<dbReference type="CDD" id="cd00448">
    <property type="entry name" value="YjgF_YER057c_UK114_family"/>
    <property type="match status" value="1"/>
</dbReference>
<evidence type="ECO:0000313" key="2">
    <source>
        <dbReference type="Proteomes" id="UP000750711"/>
    </source>
</evidence>
<comment type="caution">
    <text evidence="1">The sequence shown here is derived from an EMBL/GenBank/DDBJ whole genome shotgun (WGS) entry which is preliminary data.</text>
</comment>
<name>A0A9P8LGR9_9PEZI</name>
<dbReference type="SUPFAM" id="SSF55298">
    <property type="entry name" value="YjgF-like"/>
    <property type="match status" value="1"/>
</dbReference>